<gene>
    <name evidence="1" type="ORF">HPLM_LOCUS17758</name>
</gene>
<proteinExistence type="predicted"/>
<organism evidence="3">
    <name type="scientific">Haemonchus placei</name>
    <name type="common">Barber's pole worm</name>
    <dbReference type="NCBI Taxonomy" id="6290"/>
    <lineage>
        <taxon>Eukaryota</taxon>
        <taxon>Metazoa</taxon>
        <taxon>Ecdysozoa</taxon>
        <taxon>Nematoda</taxon>
        <taxon>Chromadorea</taxon>
        <taxon>Rhabditida</taxon>
        <taxon>Rhabditina</taxon>
        <taxon>Rhabditomorpha</taxon>
        <taxon>Strongyloidea</taxon>
        <taxon>Trichostrongylidae</taxon>
        <taxon>Haemonchus</taxon>
    </lineage>
</organism>
<dbReference type="AlphaFoldDB" id="A0A158QRM6"/>
<keyword evidence="2" id="KW-1185">Reference proteome</keyword>
<sequence>MREKEEGDPLTCHRYLFIGGLVVATNSWKRTAIAHRVTVWQDKWDEGSPAMKAIFSAITLLVTMCSLAQSAVHKVGLKYTPSLKMRLYAEGRLEQHLKQKAVRMARLSQHLDATNTPVIDYDDMAYMGKEVHYKSSIVQYEF</sequence>
<reference evidence="1 2" key="2">
    <citation type="submission" date="2018-11" db="EMBL/GenBank/DDBJ databases">
        <authorList>
            <consortium name="Pathogen Informatics"/>
        </authorList>
    </citation>
    <scope>NUCLEOTIDE SEQUENCE [LARGE SCALE GENOMIC DNA]</scope>
    <source>
        <strain evidence="1 2">MHpl1</strain>
    </source>
</reference>
<dbReference type="WBParaSite" id="HPLM_0001776601-mRNA-1">
    <property type="protein sequence ID" value="HPLM_0001776601-mRNA-1"/>
    <property type="gene ID" value="HPLM_0001776601"/>
</dbReference>
<dbReference type="STRING" id="6290.A0A158QRM6"/>
<evidence type="ECO:0000313" key="1">
    <source>
        <dbReference type="EMBL" id="VDO66795.1"/>
    </source>
</evidence>
<protein>
    <submittedName>
        <fullName evidence="3">Neur_chan_memb domain-containing protein</fullName>
    </submittedName>
</protein>
<name>A0A158QRM6_HAEPC</name>
<accession>A0A158QRM6</accession>
<dbReference type="Proteomes" id="UP000268014">
    <property type="component" value="Unassembled WGS sequence"/>
</dbReference>
<dbReference type="EMBL" id="UZAF01020135">
    <property type="protein sequence ID" value="VDO66795.1"/>
    <property type="molecule type" value="Genomic_DNA"/>
</dbReference>
<reference evidence="3" key="1">
    <citation type="submission" date="2016-04" db="UniProtKB">
        <authorList>
            <consortium name="WormBaseParasite"/>
        </authorList>
    </citation>
    <scope>IDENTIFICATION</scope>
</reference>
<evidence type="ECO:0000313" key="3">
    <source>
        <dbReference type="WBParaSite" id="HPLM_0001776601-mRNA-1"/>
    </source>
</evidence>
<evidence type="ECO:0000313" key="2">
    <source>
        <dbReference type="Proteomes" id="UP000268014"/>
    </source>
</evidence>